<dbReference type="PANTHER" id="PTHR43143">
    <property type="entry name" value="METALLOPHOSPHOESTERASE, CALCINEURIN SUPERFAMILY"/>
    <property type="match status" value="1"/>
</dbReference>
<dbReference type="EMBL" id="CP050177">
    <property type="protein sequence ID" value="QIQ06324.1"/>
    <property type="molecule type" value="Genomic_DNA"/>
</dbReference>
<gene>
    <name evidence="2" type="ORF">HA039_31995</name>
</gene>
<dbReference type="PROSITE" id="PS51318">
    <property type="entry name" value="TAT"/>
    <property type="match status" value="1"/>
</dbReference>
<dbReference type="InterPro" id="IPR051918">
    <property type="entry name" value="STPP_CPPED1"/>
</dbReference>
<dbReference type="InterPro" id="IPR042281">
    <property type="entry name" value="GpdQ_beta-strand"/>
</dbReference>
<protein>
    <submittedName>
        <fullName evidence="2">TIGR03767 family metallophosphoesterase</fullName>
    </submittedName>
</protein>
<dbReference type="PANTHER" id="PTHR43143:SF1">
    <property type="entry name" value="SERINE_THREONINE-PROTEIN PHOSPHATASE CPPED1"/>
    <property type="match status" value="1"/>
</dbReference>
<name>A0A6G9H7A0_9ACTN</name>
<evidence type="ECO:0000256" key="1">
    <source>
        <dbReference type="SAM" id="MobiDB-lite"/>
    </source>
</evidence>
<dbReference type="InterPro" id="IPR022506">
    <property type="entry name" value="Metallophosphoesterase_PPA1498"/>
</dbReference>
<dbReference type="RefSeq" id="WP_167035307.1">
    <property type="nucleotide sequence ID" value="NZ_CP050177.1"/>
</dbReference>
<dbReference type="NCBIfam" id="TIGR03767">
    <property type="entry name" value="P_acnes_RR"/>
    <property type="match status" value="1"/>
</dbReference>
<feature type="compositionally biased region" description="Pro residues" evidence="1">
    <location>
        <begin position="52"/>
        <end position="74"/>
    </location>
</feature>
<feature type="compositionally biased region" description="Low complexity" evidence="1">
    <location>
        <begin position="41"/>
        <end position="51"/>
    </location>
</feature>
<dbReference type="SUPFAM" id="SSF56300">
    <property type="entry name" value="Metallo-dependent phosphatases"/>
    <property type="match status" value="1"/>
</dbReference>
<evidence type="ECO:0000313" key="3">
    <source>
        <dbReference type="Proteomes" id="UP000501179"/>
    </source>
</evidence>
<dbReference type="KEGG" id="slia:HA039_31995"/>
<feature type="region of interest" description="Disordered" evidence="1">
    <location>
        <begin position="38"/>
        <end position="78"/>
    </location>
</feature>
<dbReference type="AlphaFoldDB" id="A0A6G9H7A0"/>
<sequence length="586" mass="62506">MTRIRSAVTAVDRRSFLTATGAVGASAGIGLVLGAGGGSGEASAASTASAPPTHPAVPAARPPATPLPVTPRPLPARTTLDTVASPRSAAVPYRRLGDGPGWRRVVRDDLAAPRSGRAGRRTVLSSFVQLTDMHLVDVQHPVRTEYLRSMGNLSSWRPQEALTVPGAVALVEQINALRHGPATGAPLAFAVTTGDNTDNNSRAELDWFLTVMSGGRVTPNTGDPRRYEGPQNSGERLYWHPEDARPDTDKKLGYPRVEGFLAAAIRSVNSPGLRIPWFSTVGNHDTLASGAMADRSGYLADFAVGGKKLYAIPDSAATTLRKVLTSGSRPAGGGLVDLLRASTRSMRAITPDPGRAPFGPREYLTAHLDPARAGAGPAGHGYTAANLDSDTLYYTFPMGENVTGISLDTTDRGGHFLGSLGTEQLKWLERTLVAHKDQYVVVFSHHNSWTMTNTHRDPAKPGEARHTGDEVVALLKKHRAVLAWVNGHSHRNAVLPHGSFWEISTASHIDFPQLARVIEIADNNDGTLSLFTTLIESSAPHRTDFHDLSQTGLASLYREFSFNAPGAGKAGAGTSKDRNTELVLKR</sequence>
<dbReference type="Gene3D" id="3.30.750.180">
    <property type="entry name" value="GpdQ, beta-strand dimerisation domain"/>
    <property type="match status" value="1"/>
</dbReference>
<proteinExistence type="predicted"/>
<keyword evidence="3" id="KW-1185">Reference proteome</keyword>
<organism evidence="2 3">
    <name type="scientific">Streptomyces liangshanensis</name>
    <dbReference type="NCBI Taxonomy" id="2717324"/>
    <lineage>
        <taxon>Bacteria</taxon>
        <taxon>Bacillati</taxon>
        <taxon>Actinomycetota</taxon>
        <taxon>Actinomycetes</taxon>
        <taxon>Kitasatosporales</taxon>
        <taxon>Streptomycetaceae</taxon>
        <taxon>Streptomyces</taxon>
    </lineage>
</organism>
<dbReference type="Proteomes" id="UP000501179">
    <property type="component" value="Chromosome"/>
</dbReference>
<dbReference type="InterPro" id="IPR029052">
    <property type="entry name" value="Metallo-depent_PP-like"/>
</dbReference>
<accession>A0A6G9H7A0</accession>
<evidence type="ECO:0000313" key="2">
    <source>
        <dbReference type="EMBL" id="QIQ06324.1"/>
    </source>
</evidence>
<reference evidence="2 3" key="1">
    <citation type="submission" date="2020-03" db="EMBL/GenBank/DDBJ databases">
        <title>A novel species.</title>
        <authorList>
            <person name="Gao J."/>
        </authorList>
    </citation>
    <scope>NUCLEOTIDE SEQUENCE [LARGE SCALE GENOMIC DNA]</scope>
    <source>
        <strain evidence="2 3">QMT-12</strain>
    </source>
</reference>
<dbReference type="InterPro" id="IPR006311">
    <property type="entry name" value="TAT_signal"/>
</dbReference>